<comment type="caution">
    <text evidence="2">The sequence shown here is derived from an EMBL/GenBank/DDBJ whole genome shotgun (WGS) entry which is preliminary data.</text>
</comment>
<evidence type="ECO:0000313" key="2">
    <source>
        <dbReference type="EMBL" id="MDT0682509.1"/>
    </source>
</evidence>
<sequence length="225" mass="23991">MAPAAPFRSRFSAKWATLLLAADIALIAVFLIVAFRNGGDLPNLLDIEKQDSIASSYIYAKWLAAAVALLIAAKRGAGEMTRSFGYIFLIILFDDSLELHERVGEWVATGLGVPALPGLRVEDNGELMIWAVWGVIAALLLFRGWRRDGPEGRRFGLILTGLIGLLAVFGILGDMAHVVAARGGMDDSAAAIILAAVEDGGELLVASLMVAFAIPRVPPKTRALP</sequence>
<name>A0ABU3DFM1_9RHOB</name>
<dbReference type="Proteomes" id="UP001265259">
    <property type="component" value="Unassembled WGS sequence"/>
</dbReference>
<keyword evidence="1" id="KW-0472">Membrane</keyword>
<dbReference type="EMBL" id="JAVRHL010000002">
    <property type="protein sequence ID" value="MDT0682509.1"/>
    <property type="molecule type" value="Genomic_DNA"/>
</dbReference>
<gene>
    <name evidence="2" type="ORF">RM543_07425</name>
</gene>
<protein>
    <submittedName>
        <fullName evidence="2">Uncharacterized protein</fullName>
    </submittedName>
</protein>
<proteinExistence type="predicted"/>
<reference evidence="2 3" key="1">
    <citation type="submission" date="2023-09" db="EMBL/GenBank/DDBJ databases">
        <authorList>
            <person name="Rey-Velasco X."/>
        </authorList>
    </citation>
    <scope>NUCLEOTIDE SEQUENCE [LARGE SCALE GENOMIC DNA]</scope>
    <source>
        <strain evidence="2 3">F158</strain>
    </source>
</reference>
<feature type="transmembrane region" description="Helical" evidence="1">
    <location>
        <begin position="157"/>
        <end position="179"/>
    </location>
</feature>
<keyword evidence="1" id="KW-1133">Transmembrane helix</keyword>
<keyword evidence="1" id="KW-0812">Transmembrane</keyword>
<dbReference type="RefSeq" id="WP_311690256.1">
    <property type="nucleotide sequence ID" value="NZ_JAVRHL010000002.1"/>
</dbReference>
<evidence type="ECO:0000313" key="3">
    <source>
        <dbReference type="Proteomes" id="UP001265259"/>
    </source>
</evidence>
<evidence type="ECO:0000256" key="1">
    <source>
        <dbReference type="SAM" id="Phobius"/>
    </source>
</evidence>
<feature type="transmembrane region" description="Helical" evidence="1">
    <location>
        <begin position="127"/>
        <end position="145"/>
    </location>
</feature>
<feature type="transmembrane region" description="Helical" evidence="1">
    <location>
        <begin position="191"/>
        <end position="214"/>
    </location>
</feature>
<organism evidence="2 3">
    <name type="scientific">Tropicimonas omnivorans</name>
    <dbReference type="NCBI Taxonomy" id="3075590"/>
    <lineage>
        <taxon>Bacteria</taxon>
        <taxon>Pseudomonadati</taxon>
        <taxon>Pseudomonadota</taxon>
        <taxon>Alphaproteobacteria</taxon>
        <taxon>Rhodobacterales</taxon>
        <taxon>Roseobacteraceae</taxon>
        <taxon>Tropicimonas</taxon>
    </lineage>
</organism>
<feature type="transmembrane region" description="Helical" evidence="1">
    <location>
        <begin position="15"/>
        <end position="35"/>
    </location>
</feature>
<keyword evidence="3" id="KW-1185">Reference proteome</keyword>
<accession>A0ABU3DFM1</accession>